<dbReference type="EMBL" id="DVHM01000072">
    <property type="protein sequence ID" value="HIR70498.1"/>
    <property type="molecule type" value="Genomic_DNA"/>
</dbReference>
<dbReference type="PANTHER" id="PTHR10285">
    <property type="entry name" value="URIDINE KINASE"/>
    <property type="match status" value="1"/>
</dbReference>
<keyword evidence="2" id="KW-0808">Transferase</keyword>
<protein>
    <submittedName>
        <fullName evidence="2">Nucleoside kinase</fullName>
    </submittedName>
</protein>
<dbReference type="SUPFAM" id="SSF52540">
    <property type="entry name" value="P-loop containing nucleoside triphosphate hydrolases"/>
    <property type="match status" value="1"/>
</dbReference>
<dbReference type="CDD" id="cd02028">
    <property type="entry name" value="UMPK_like"/>
    <property type="match status" value="1"/>
</dbReference>
<dbReference type="InterPro" id="IPR006083">
    <property type="entry name" value="PRK/URK"/>
</dbReference>
<gene>
    <name evidence="2" type="ORF">IAA55_04380</name>
</gene>
<reference evidence="2" key="1">
    <citation type="submission" date="2020-10" db="EMBL/GenBank/DDBJ databases">
        <authorList>
            <person name="Gilroy R."/>
        </authorList>
    </citation>
    <scope>NUCLEOTIDE SEQUENCE</scope>
    <source>
        <strain evidence="2">ChiSjej5B23-6657</strain>
    </source>
</reference>
<dbReference type="InterPro" id="IPR027417">
    <property type="entry name" value="P-loop_NTPase"/>
</dbReference>
<dbReference type="Gene3D" id="3.40.50.300">
    <property type="entry name" value="P-loop containing nucleotide triphosphate hydrolases"/>
    <property type="match status" value="1"/>
</dbReference>
<evidence type="ECO:0000313" key="2">
    <source>
        <dbReference type="EMBL" id="HIR70498.1"/>
    </source>
</evidence>
<dbReference type="GO" id="GO:0016301">
    <property type="term" value="F:kinase activity"/>
    <property type="evidence" value="ECO:0007669"/>
    <property type="project" value="UniProtKB-KW"/>
</dbReference>
<comment type="caution">
    <text evidence="2">The sequence shown here is derived from an EMBL/GenBank/DDBJ whole genome shotgun (WGS) entry which is preliminary data.</text>
</comment>
<dbReference type="Pfam" id="PF00485">
    <property type="entry name" value="PRK"/>
    <property type="match status" value="1"/>
</dbReference>
<keyword evidence="2" id="KW-0418">Kinase</keyword>
<feature type="domain" description="AAA+ ATPase" evidence="1">
    <location>
        <begin position="308"/>
        <end position="469"/>
    </location>
</feature>
<dbReference type="Proteomes" id="UP000823912">
    <property type="component" value="Unassembled WGS sequence"/>
</dbReference>
<dbReference type="GO" id="GO:0005524">
    <property type="term" value="F:ATP binding"/>
    <property type="evidence" value="ECO:0007669"/>
    <property type="project" value="InterPro"/>
</dbReference>
<dbReference type="SMART" id="SM00382">
    <property type="entry name" value="AAA"/>
    <property type="match status" value="1"/>
</dbReference>
<dbReference type="InterPro" id="IPR018163">
    <property type="entry name" value="Thr/Ala-tRNA-synth_IIc_edit"/>
</dbReference>
<evidence type="ECO:0000259" key="1">
    <source>
        <dbReference type="SMART" id="SM00382"/>
    </source>
</evidence>
<name>A0A9D1E9A4_9FIRM</name>
<evidence type="ECO:0000313" key="3">
    <source>
        <dbReference type="Proteomes" id="UP000823912"/>
    </source>
</evidence>
<sequence>MDKITFLYKGREYAYPPGMTFLEIAEEICGPGDGDIVLAQTGGHLFELSQVLSEEFEGREIRFISTVDKDGRRAYRRSMVFLMQKALDNLYPDQWLDVSVHHSLGQGYFCSIISLEDPDAKPSGQGMKLRVNGPALPVTEELLDRLKREMLRLAEEDLPFEKITVRTRDAETLFHSQRMLNKERLLHYRISSHMNVYQLDGCTDYYYGYMVPSTRYLKYFDLQPFSGGFMLLFPEREPHRTAPFAPSMKLFSVLQKTEDWSERMGISTVAALNDVIASGNVRDLILVQEAFMEQQIGRLAEKIAAARTKKFVLIAGPSSSGKTTFAYRLSAQLRALGLTPKPLSLDDYYLDRDLIAPDADGKRDFENIDALDVEMFNRDMLSLLRGETIDLPTFNFKTGKREYRGGKMALGEKDVMVIEGIHGLNDRMSEAIPDDYKFRIYISALTQLRIDERNPLSTTDGRLIRRIVRDSRSRGTCAKDTIGMWDSVRRGEEKNIFPYQERADEMFNSALIYEMAVLKIYAQPQLLAIDRECPEYAEAKRLLKLLDYFLPMPPEDICNNSILREFIGGSCLPV</sequence>
<dbReference type="InterPro" id="IPR003593">
    <property type="entry name" value="AAA+_ATPase"/>
</dbReference>
<dbReference type="SUPFAM" id="SSF55186">
    <property type="entry name" value="ThrRS/AlaRS common domain"/>
    <property type="match status" value="1"/>
</dbReference>
<dbReference type="Gene3D" id="3.30.980.10">
    <property type="entry name" value="Threonyl-trna Synthetase, Chain A, domain 2"/>
    <property type="match status" value="1"/>
</dbReference>
<reference evidence="2" key="2">
    <citation type="journal article" date="2021" name="PeerJ">
        <title>Extensive microbial diversity within the chicken gut microbiome revealed by metagenomics and culture.</title>
        <authorList>
            <person name="Gilroy R."/>
            <person name="Ravi A."/>
            <person name="Getino M."/>
            <person name="Pursley I."/>
            <person name="Horton D.L."/>
            <person name="Alikhan N.F."/>
            <person name="Baker D."/>
            <person name="Gharbi K."/>
            <person name="Hall N."/>
            <person name="Watson M."/>
            <person name="Adriaenssens E.M."/>
            <person name="Foster-Nyarko E."/>
            <person name="Jarju S."/>
            <person name="Secka A."/>
            <person name="Antonio M."/>
            <person name="Oren A."/>
            <person name="Chaudhuri R.R."/>
            <person name="La Ragione R."/>
            <person name="Hildebrand F."/>
            <person name="Pallen M.J."/>
        </authorList>
    </citation>
    <scope>NUCLEOTIDE SEQUENCE</scope>
    <source>
        <strain evidence="2">ChiSjej5B23-6657</strain>
    </source>
</reference>
<dbReference type="AlphaFoldDB" id="A0A9D1E9A4"/>
<accession>A0A9D1E9A4</accession>
<proteinExistence type="predicted"/>
<organism evidence="2 3">
    <name type="scientific">Candidatus Pullilachnospira gallistercoris</name>
    <dbReference type="NCBI Taxonomy" id="2840911"/>
    <lineage>
        <taxon>Bacteria</taxon>
        <taxon>Bacillati</taxon>
        <taxon>Bacillota</taxon>
        <taxon>Clostridia</taxon>
        <taxon>Lachnospirales</taxon>
        <taxon>Lachnospiraceae</taxon>
        <taxon>Lachnospiraceae incertae sedis</taxon>
        <taxon>Candidatus Pullilachnospira</taxon>
    </lineage>
</organism>